<dbReference type="OrthoDB" id="9779752at2"/>
<dbReference type="RefSeq" id="WP_092347664.1">
    <property type="nucleotide sequence ID" value="NZ_CZVW01000003.1"/>
</dbReference>
<reference evidence="2" key="1">
    <citation type="submission" date="2015-11" db="EMBL/GenBank/DDBJ databases">
        <authorList>
            <person name="Varghese N."/>
        </authorList>
    </citation>
    <scope>NUCLEOTIDE SEQUENCE [LARGE SCALE GENOMIC DNA]</scope>
    <source>
        <strain evidence="2">JGI-23</strain>
    </source>
</reference>
<protein>
    <submittedName>
        <fullName evidence="1">Putative salt-induced outer membrane protein YdiY</fullName>
    </submittedName>
</protein>
<dbReference type="InterPro" id="IPR007433">
    <property type="entry name" value="DUF481"/>
</dbReference>
<dbReference type="Proteomes" id="UP000199197">
    <property type="component" value="Unassembled WGS sequence"/>
</dbReference>
<evidence type="ECO:0000313" key="1">
    <source>
        <dbReference type="EMBL" id="CUS97951.1"/>
    </source>
</evidence>
<accession>A0A0P1MQF9</accession>
<evidence type="ECO:0000313" key="2">
    <source>
        <dbReference type="Proteomes" id="UP000199197"/>
    </source>
</evidence>
<proteinExistence type="predicted"/>
<gene>
    <name evidence="1" type="ORF">JGI23_00395</name>
</gene>
<organism evidence="1 2">
    <name type="scientific">Candidatus Chryseopegocella kryptomonas</name>
    <dbReference type="NCBI Taxonomy" id="1633643"/>
    <lineage>
        <taxon>Bacteria</taxon>
        <taxon>Pseudomonadati</taxon>
        <taxon>Candidatus Kryptoniota</taxon>
        <taxon>Candidatus Chryseopegocella</taxon>
    </lineage>
</organism>
<dbReference type="EMBL" id="CZVW01000003">
    <property type="protein sequence ID" value="CUS97951.1"/>
    <property type="molecule type" value="Genomic_DNA"/>
</dbReference>
<name>A0A0P1MQF9_9BACT</name>
<sequence length="270" mass="31017">MHKKFFVIVLITTTLLFSMDEPDQIQKPKSQPLQLQTTLGFTLTAGNSDTRILTIDSDIKKPFERFIYYTKFNLAYGTSKYGNGPRIETTNNWTISTRIDWFTTDKRKSYLFISTGLSGNKFRGYWSRRNVQLGAGYNFFYNVDTLKLKIGLGVDYSKDNLVVSGSSDDEIFFALLKPEFEIIFNKNIKFGNNANCFVDFQQFENYRINSQTYLNFKITNRLAVSFNFTLNYDNKPRMIPEIGETGKPTGKLILAKPADKIFNIGISISV</sequence>
<keyword evidence="2" id="KW-1185">Reference proteome</keyword>
<dbReference type="Pfam" id="PF04338">
    <property type="entry name" value="DUF481"/>
    <property type="match status" value="1"/>
</dbReference>
<dbReference type="AlphaFoldDB" id="A0A0P1MQF9"/>